<keyword evidence="16" id="KW-0539">Nucleus</keyword>
<dbReference type="PANTHER" id="PTHR12604">
    <property type="entry name" value="KU AUTOANTIGEN DNA HELICASE"/>
    <property type="match status" value="1"/>
</dbReference>
<dbReference type="InterPro" id="IPR002035">
    <property type="entry name" value="VWF_A"/>
</dbReference>
<evidence type="ECO:0000256" key="13">
    <source>
        <dbReference type="ARBA" id="ARBA00023125"/>
    </source>
</evidence>
<evidence type="ECO:0000256" key="17">
    <source>
        <dbReference type="ARBA" id="ARBA00024890"/>
    </source>
</evidence>
<evidence type="ECO:0000259" key="20">
    <source>
        <dbReference type="PROSITE" id="PS50234"/>
    </source>
</evidence>
<dbReference type="GO" id="GO:0003678">
    <property type="term" value="F:DNA helicase activity"/>
    <property type="evidence" value="ECO:0007669"/>
    <property type="project" value="UniProtKB-EC"/>
</dbReference>
<evidence type="ECO:0000256" key="7">
    <source>
        <dbReference type="ARBA" id="ARBA00022741"/>
    </source>
</evidence>
<dbReference type="SUPFAM" id="SSF53300">
    <property type="entry name" value="vWA-like"/>
    <property type="match status" value="1"/>
</dbReference>
<evidence type="ECO:0000313" key="21">
    <source>
        <dbReference type="EMBL" id="PHH54469.1"/>
    </source>
</evidence>
<dbReference type="Proteomes" id="UP000222788">
    <property type="component" value="Unassembled WGS sequence"/>
</dbReference>
<gene>
    <name evidence="21" type="primary">KU80</name>
    <name evidence="21" type="ORF">CFIMG_003046RA</name>
</gene>
<keyword evidence="13" id="KW-0238">DNA-binding</keyword>
<evidence type="ECO:0000313" key="22">
    <source>
        <dbReference type="Proteomes" id="UP000222788"/>
    </source>
</evidence>
<dbReference type="Gene3D" id="1.10.1600.10">
    <property type="match status" value="1"/>
</dbReference>
<evidence type="ECO:0000256" key="1">
    <source>
        <dbReference type="ARBA" id="ARBA00004123"/>
    </source>
</evidence>
<evidence type="ECO:0000256" key="6">
    <source>
        <dbReference type="ARBA" id="ARBA00022454"/>
    </source>
</evidence>
<dbReference type="GO" id="GO:0003690">
    <property type="term" value="F:double-stranded DNA binding"/>
    <property type="evidence" value="ECO:0007669"/>
    <property type="project" value="TreeGrafter"/>
</dbReference>
<evidence type="ECO:0000256" key="18">
    <source>
        <dbReference type="ARBA" id="ARBA00031847"/>
    </source>
</evidence>
<dbReference type="InterPro" id="IPR005161">
    <property type="entry name" value="Ku_N"/>
</dbReference>
<dbReference type="SMART" id="SM00559">
    <property type="entry name" value="Ku78"/>
    <property type="match status" value="1"/>
</dbReference>
<dbReference type="SUPFAM" id="SSF101420">
    <property type="entry name" value="C-terminal domain of Ku80"/>
    <property type="match status" value="1"/>
</dbReference>
<dbReference type="Pfam" id="PF08785">
    <property type="entry name" value="Ku_PK_bind"/>
    <property type="match status" value="1"/>
</dbReference>
<dbReference type="STRING" id="1035309.A0A2C5X080"/>
<keyword evidence="12" id="KW-0779">Telomere</keyword>
<dbReference type="SUPFAM" id="SSF100939">
    <property type="entry name" value="SPOC domain-like"/>
    <property type="match status" value="1"/>
</dbReference>
<keyword evidence="14" id="KW-0233">DNA recombination</keyword>
<dbReference type="GO" id="GO:0000781">
    <property type="term" value="C:chromosome, telomeric region"/>
    <property type="evidence" value="ECO:0007669"/>
    <property type="project" value="UniProtKB-SubCell"/>
</dbReference>
<dbReference type="OrthoDB" id="30826at2759"/>
<dbReference type="InterPro" id="IPR036465">
    <property type="entry name" value="vWFA_dom_sf"/>
</dbReference>
<organism evidence="21 22">
    <name type="scientific">Ceratocystis fimbriata CBS 114723</name>
    <dbReference type="NCBI Taxonomy" id="1035309"/>
    <lineage>
        <taxon>Eukaryota</taxon>
        <taxon>Fungi</taxon>
        <taxon>Dikarya</taxon>
        <taxon>Ascomycota</taxon>
        <taxon>Pezizomycotina</taxon>
        <taxon>Sordariomycetes</taxon>
        <taxon>Hypocreomycetidae</taxon>
        <taxon>Microascales</taxon>
        <taxon>Ceratocystidaceae</taxon>
        <taxon>Ceratocystis</taxon>
    </lineage>
</organism>
<evidence type="ECO:0000256" key="10">
    <source>
        <dbReference type="ARBA" id="ARBA00022806"/>
    </source>
</evidence>
<dbReference type="GO" id="GO:0000723">
    <property type="term" value="P:telomere maintenance"/>
    <property type="evidence" value="ECO:0007669"/>
    <property type="project" value="InterPro"/>
</dbReference>
<dbReference type="Pfam" id="PF03731">
    <property type="entry name" value="Ku_N"/>
    <property type="match status" value="1"/>
</dbReference>
<comment type="function">
    <text evidence="17">Single-stranded DNA-dependent ATP-dependent helicase. Involved in non-homologous end joining (NHEJ) DNA double strand break repair. DNA-binding is sequence-independent but has a high affinity to nicks in double-stranded DNA and to the ends of duplex DNA. Binds to naturally occurring chromosomal ends, and therefore provides chromosomal end protection. Required also for telomere recombination to repair telomeric ends in the absence of telomerase. KU70, of the KU70/KU80 heterodimer, binds to the stem loop of TLC1, the RNA component of telomerase. Involved in telomere maintenance. Interacts with telomeric repeats and subtelomeric sequences thereby controlling telomere length and protecting against subtelomeric rearrangement. Maintains telomeric chromatin, which is involved in silencing the expression of genes located at the telomere. Required for mating-type switching.</text>
</comment>
<keyword evidence="11" id="KW-0067">ATP-binding</keyword>
<evidence type="ECO:0000256" key="14">
    <source>
        <dbReference type="ARBA" id="ARBA00023172"/>
    </source>
</evidence>
<keyword evidence="10 21" id="KW-0347">Helicase</keyword>
<evidence type="ECO:0000256" key="12">
    <source>
        <dbReference type="ARBA" id="ARBA00022895"/>
    </source>
</evidence>
<keyword evidence="15" id="KW-0234">DNA repair</keyword>
<dbReference type="InterPro" id="IPR036494">
    <property type="entry name" value="Ku_C_sf"/>
</dbReference>
<reference evidence="21 22" key="1">
    <citation type="journal article" date="2013" name="Fungal Biol.">
        <title>Analysis of microsatellite markers in the genome of the plant pathogen Ceratocystis fimbriata.</title>
        <authorList>
            <person name="Simpson M.C."/>
            <person name="Wilken P.M."/>
            <person name="Coetzee M.P."/>
            <person name="Wingfield M.J."/>
            <person name="Wingfield B.D."/>
        </authorList>
    </citation>
    <scope>NUCLEOTIDE SEQUENCE [LARGE SCALE GENOMIC DNA]</scope>
    <source>
        <strain evidence="21 22">CBS 114723</strain>
    </source>
</reference>
<dbReference type="GO" id="GO:0003684">
    <property type="term" value="F:damaged DNA binding"/>
    <property type="evidence" value="ECO:0007669"/>
    <property type="project" value="InterPro"/>
</dbReference>
<comment type="caution">
    <text evidence="21">The sequence shown here is derived from an EMBL/GenBank/DDBJ whole genome shotgun (WGS) entry which is preliminary data.</text>
</comment>
<sequence>MAEKEALVFVIDLGQTMAAHESGRDESNFDWGMRYVWDKISHIASMNRKTLNVGILGFRTEETNNIMEDDASYHHIKVIQPLGPCMMSDLQKFRQVMKPSQEFMGDAISALILATSMINEFTKKLKYIRHIILVTDGRAPMDDSDLPALTQQMRDCGIKLTILGIDFDDADQGFKEEDKDEIKKQNEASFRQLALQTNGECANIDEAINELDIPVVKTTRPYKAYDGFLSLGTEGHAPTEYAPNNLMIGVERYFRTKIAAPMVATTIVVRRDGQESLNNPTAKDADTGIPSLEAVKMSRTYVIKDPNAPGGKRDVPFEKLAKGYEYGRTAVYISKSDENVTNLETKKSFSILGFVEKSSYDTVLNMGESCVIHARSSEPSSALKLAALATAMENSGAYAVARYVAKDWKEPQLLILIPDSQEQCLYDVPLPFSEDVRRYQFPPLDRVPTVGGGSLTKHQLLPEKALDDAMSDFVDSMDLSQWAIDEDGNPAEYITTENSFNPLLHRIKMAVQNRGVYPERPVSGIPPSLIQFSLPADELVASVEKQINALVKAAEVKKVPPKAKGKHHKEVAKPLSNLDIDSLLGVPKKSGLSNKNAIPDFIRLLETANDNSDVADAVRQMGSVVCSLITDGFGENTDDRIIETLGVMRREMISLEQPALYNEFLRGLKARLISGELGGDRRELWFKAIKIARLSLIRSDQCQSSTVSVQEAAEFYNSKEI</sequence>
<accession>A0A2C5X080</accession>
<evidence type="ECO:0000256" key="11">
    <source>
        <dbReference type="ARBA" id="ARBA00022840"/>
    </source>
</evidence>
<dbReference type="InterPro" id="IPR006164">
    <property type="entry name" value="DNA_bd_Ku70/Ku80"/>
</dbReference>
<evidence type="ECO:0000256" key="9">
    <source>
        <dbReference type="ARBA" id="ARBA00022801"/>
    </source>
</evidence>
<evidence type="ECO:0000256" key="2">
    <source>
        <dbReference type="ARBA" id="ARBA00004574"/>
    </source>
</evidence>
<dbReference type="GO" id="GO:0006310">
    <property type="term" value="P:DNA recombination"/>
    <property type="evidence" value="ECO:0007669"/>
    <property type="project" value="UniProtKB-KW"/>
</dbReference>
<dbReference type="InterPro" id="IPR014893">
    <property type="entry name" value="Ku_PK_bind"/>
</dbReference>
<dbReference type="FunFam" id="3.40.50.410:FF:000073">
    <property type="entry name" value="ATP-dependent DNA helicase II subunit 2"/>
    <property type="match status" value="1"/>
</dbReference>
<dbReference type="EMBL" id="APWK03000026">
    <property type="protein sequence ID" value="PHH54469.1"/>
    <property type="molecule type" value="Genomic_DNA"/>
</dbReference>
<evidence type="ECO:0000256" key="19">
    <source>
        <dbReference type="ARBA" id="ARBA00047995"/>
    </source>
</evidence>
<dbReference type="InterPro" id="IPR016194">
    <property type="entry name" value="SPOC-like_C_dom_sf"/>
</dbReference>
<dbReference type="GO" id="GO:0006303">
    <property type="term" value="P:double-strand break repair via nonhomologous end joining"/>
    <property type="evidence" value="ECO:0007669"/>
    <property type="project" value="InterPro"/>
</dbReference>
<evidence type="ECO:0000256" key="15">
    <source>
        <dbReference type="ARBA" id="ARBA00023204"/>
    </source>
</evidence>
<comment type="subcellular location">
    <subcellularLocation>
        <location evidence="2">Chromosome</location>
        <location evidence="2">Telomere</location>
    </subcellularLocation>
    <subcellularLocation>
        <location evidence="1">Nucleus</location>
    </subcellularLocation>
</comment>
<comment type="catalytic activity">
    <reaction evidence="19">
        <text>ATP + H2O = ADP + phosphate + H(+)</text>
        <dbReference type="Rhea" id="RHEA:13065"/>
        <dbReference type="ChEBI" id="CHEBI:15377"/>
        <dbReference type="ChEBI" id="CHEBI:15378"/>
        <dbReference type="ChEBI" id="CHEBI:30616"/>
        <dbReference type="ChEBI" id="CHEBI:43474"/>
        <dbReference type="ChEBI" id="CHEBI:456216"/>
        <dbReference type="EC" id="3.6.4.12"/>
    </reaction>
</comment>
<dbReference type="Gene3D" id="3.40.50.410">
    <property type="entry name" value="von Willebrand factor, type A domain"/>
    <property type="match status" value="1"/>
</dbReference>
<name>A0A2C5X080_9PEZI</name>
<dbReference type="GO" id="GO:0005524">
    <property type="term" value="F:ATP binding"/>
    <property type="evidence" value="ECO:0007669"/>
    <property type="project" value="UniProtKB-KW"/>
</dbReference>
<keyword evidence="6" id="KW-0158">Chromosome</keyword>
<dbReference type="GO" id="GO:0042162">
    <property type="term" value="F:telomeric DNA binding"/>
    <property type="evidence" value="ECO:0007669"/>
    <property type="project" value="InterPro"/>
</dbReference>
<dbReference type="Gene3D" id="2.40.290.10">
    <property type="match status" value="1"/>
</dbReference>
<protein>
    <recommendedName>
        <fullName evidence="5">ATP-dependent DNA helicase II subunit 2</fullName>
        <ecNumber evidence="4">3.6.4.12</ecNumber>
    </recommendedName>
    <alternativeName>
        <fullName evidence="18">ATP-dependent DNA helicase II subunit Ku80</fullName>
    </alternativeName>
</protein>
<evidence type="ECO:0000256" key="5">
    <source>
        <dbReference type="ARBA" id="ARBA00021792"/>
    </source>
</evidence>
<keyword evidence="8" id="KW-0227">DNA damage</keyword>
<dbReference type="PANTHER" id="PTHR12604:SF4">
    <property type="entry name" value="X-RAY REPAIR CROSS-COMPLEMENTING PROTEIN 5"/>
    <property type="match status" value="1"/>
</dbReference>
<feature type="domain" description="VWFA" evidence="20">
    <location>
        <begin position="6"/>
        <end position="211"/>
    </location>
</feature>
<evidence type="ECO:0000256" key="16">
    <source>
        <dbReference type="ARBA" id="ARBA00023242"/>
    </source>
</evidence>
<dbReference type="PROSITE" id="PS50234">
    <property type="entry name" value="VWFA"/>
    <property type="match status" value="1"/>
</dbReference>
<dbReference type="InterPro" id="IPR024193">
    <property type="entry name" value="Ku80"/>
</dbReference>
<dbReference type="Gene3D" id="1.25.40.240">
    <property type="entry name" value="Ku, C-terminal domain"/>
    <property type="match status" value="1"/>
</dbReference>
<dbReference type="EC" id="3.6.4.12" evidence="4"/>
<reference evidence="21 22" key="2">
    <citation type="journal article" date="2013" name="IMA Fungus">
        <title>IMA Genome-F 1: Ceratocystis fimbriata: Draft nuclear genome sequence for the plant pathogen, Ceratocystis fimbriata.</title>
        <authorList>
            <person name="Wilken P.M."/>
            <person name="Steenkamp E.T."/>
            <person name="Wingfield M.J."/>
            <person name="de Beer Z.W."/>
            <person name="Wingfield B.D."/>
        </authorList>
    </citation>
    <scope>NUCLEOTIDE SEQUENCE [LARGE SCALE GENOMIC DNA]</scope>
    <source>
        <strain evidence="21 22">CBS 114723</strain>
    </source>
</reference>
<dbReference type="GO" id="GO:0016787">
    <property type="term" value="F:hydrolase activity"/>
    <property type="evidence" value="ECO:0007669"/>
    <property type="project" value="UniProtKB-KW"/>
</dbReference>
<dbReference type="AlphaFoldDB" id="A0A2C5X080"/>
<evidence type="ECO:0000256" key="4">
    <source>
        <dbReference type="ARBA" id="ARBA00012551"/>
    </source>
</evidence>
<dbReference type="GO" id="GO:0043564">
    <property type="term" value="C:Ku70:Ku80 complex"/>
    <property type="evidence" value="ECO:0007669"/>
    <property type="project" value="InterPro"/>
</dbReference>
<comment type="similarity">
    <text evidence="3">Belongs to the ku80 family.</text>
</comment>
<keyword evidence="9" id="KW-0378">Hydrolase</keyword>
<proteinExistence type="inferred from homology"/>
<keyword evidence="22" id="KW-1185">Reference proteome</keyword>
<dbReference type="Pfam" id="PF02735">
    <property type="entry name" value="Ku"/>
    <property type="match status" value="1"/>
</dbReference>
<evidence type="ECO:0000256" key="3">
    <source>
        <dbReference type="ARBA" id="ARBA00007726"/>
    </source>
</evidence>
<evidence type="ECO:0000256" key="8">
    <source>
        <dbReference type="ARBA" id="ARBA00022763"/>
    </source>
</evidence>
<dbReference type="CDD" id="cd00873">
    <property type="entry name" value="KU80"/>
    <property type="match status" value="1"/>
</dbReference>
<keyword evidence="7" id="KW-0547">Nucleotide-binding</keyword>